<dbReference type="EMBL" id="VFML01000001">
    <property type="protein sequence ID" value="TQJ04425.1"/>
    <property type="molecule type" value="Genomic_DNA"/>
</dbReference>
<dbReference type="RefSeq" id="WP_281287410.1">
    <property type="nucleotide sequence ID" value="NZ_VFML01000001.1"/>
</dbReference>
<name>A0A542DN63_AMYCI</name>
<evidence type="ECO:0000313" key="1">
    <source>
        <dbReference type="EMBL" id="TQJ04425.1"/>
    </source>
</evidence>
<keyword evidence="2" id="KW-1185">Reference proteome</keyword>
<organism evidence="1 2">
    <name type="scientific">Amycolatopsis cihanbeyliensis</name>
    <dbReference type="NCBI Taxonomy" id="1128664"/>
    <lineage>
        <taxon>Bacteria</taxon>
        <taxon>Bacillati</taxon>
        <taxon>Actinomycetota</taxon>
        <taxon>Actinomycetes</taxon>
        <taxon>Pseudonocardiales</taxon>
        <taxon>Pseudonocardiaceae</taxon>
        <taxon>Amycolatopsis</taxon>
    </lineage>
</organism>
<sequence>MDPVVSPGKSSAVGTLREGTERTARLIAGHAADHPLEHVSWMT</sequence>
<comment type="caution">
    <text evidence="1">The sequence shown here is derived from an EMBL/GenBank/DDBJ whole genome shotgun (WGS) entry which is preliminary data.</text>
</comment>
<dbReference type="AlphaFoldDB" id="A0A542DN63"/>
<accession>A0A542DN63</accession>
<evidence type="ECO:0000313" key="2">
    <source>
        <dbReference type="Proteomes" id="UP000320876"/>
    </source>
</evidence>
<proteinExistence type="predicted"/>
<gene>
    <name evidence="1" type="ORF">FB471_4219</name>
</gene>
<reference evidence="1 2" key="1">
    <citation type="submission" date="2019-06" db="EMBL/GenBank/DDBJ databases">
        <title>Sequencing the genomes of 1000 actinobacteria strains.</title>
        <authorList>
            <person name="Klenk H.-P."/>
        </authorList>
    </citation>
    <scope>NUCLEOTIDE SEQUENCE [LARGE SCALE GENOMIC DNA]</scope>
    <source>
        <strain evidence="1 2">DSM 45679</strain>
    </source>
</reference>
<protein>
    <submittedName>
        <fullName evidence="1">Uncharacterized protein</fullName>
    </submittedName>
</protein>
<dbReference type="Proteomes" id="UP000320876">
    <property type="component" value="Unassembled WGS sequence"/>
</dbReference>